<evidence type="ECO:0000256" key="4">
    <source>
        <dbReference type="ARBA" id="ARBA00022519"/>
    </source>
</evidence>
<gene>
    <name evidence="17" type="ORF">MHA02_33700</name>
</gene>
<dbReference type="InterPro" id="IPR027304">
    <property type="entry name" value="Trigger_fact/SurA_dom_sf"/>
</dbReference>
<reference evidence="17 18" key="1">
    <citation type="submission" date="2019-07" db="EMBL/GenBank/DDBJ databases">
        <title>Whole genome shotgun sequence of Methylobacterium haplocladii NBRC 107714.</title>
        <authorList>
            <person name="Hosoyama A."/>
            <person name="Uohara A."/>
            <person name="Ohji S."/>
            <person name="Ichikawa N."/>
        </authorList>
    </citation>
    <scope>NUCLEOTIDE SEQUENCE [LARGE SCALE GENOMIC DNA]</scope>
    <source>
        <strain evidence="17 18">NBRC 107714</strain>
    </source>
</reference>
<dbReference type="Pfam" id="PF13145">
    <property type="entry name" value="Rotamase_2"/>
    <property type="match status" value="1"/>
</dbReference>
<keyword evidence="8" id="KW-0143">Chaperone</keyword>
<comment type="subcellular location">
    <subcellularLocation>
        <location evidence="1">Cell inner membrane</location>
        <topology evidence="1">Single-pass type II membrane protein</topology>
        <orientation evidence="1">Periplasmic side</orientation>
    </subcellularLocation>
</comment>
<dbReference type="SUPFAM" id="SSF54534">
    <property type="entry name" value="FKBP-like"/>
    <property type="match status" value="1"/>
</dbReference>
<evidence type="ECO:0000256" key="7">
    <source>
        <dbReference type="ARBA" id="ARBA00023136"/>
    </source>
</evidence>
<keyword evidence="7 15" id="KW-0472">Membrane</keyword>
<dbReference type="PANTHER" id="PTHR47529:SF1">
    <property type="entry name" value="PERIPLASMIC CHAPERONE PPID"/>
    <property type="match status" value="1"/>
</dbReference>
<dbReference type="InterPro" id="IPR000297">
    <property type="entry name" value="PPIase_PpiC"/>
</dbReference>
<evidence type="ECO:0000256" key="15">
    <source>
        <dbReference type="SAM" id="Phobius"/>
    </source>
</evidence>
<evidence type="ECO:0000256" key="12">
    <source>
        <dbReference type="ARBA" id="ARBA00040743"/>
    </source>
</evidence>
<keyword evidence="14 17" id="KW-0413">Isomerase</keyword>
<name>A0A512ITF8_9HYPH</name>
<dbReference type="SUPFAM" id="SSF109998">
    <property type="entry name" value="Triger factor/SurA peptide-binding domain-like"/>
    <property type="match status" value="1"/>
</dbReference>
<feature type="transmembrane region" description="Helical" evidence="15">
    <location>
        <begin position="12"/>
        <end position="34"/>
    </location>
</feature>
<evidence type="ECO:0000313" key="17">
    <source>
        <dbReference type="EMBL" id="GEP00983.1"/>
    </source>
</evidence>
<keyword evidence="14" id="KW-0697">Rotamase</keyword>
<dbReference type="PROSITE" id="PS50198">
    <property type="entry name" value="PPIC_PPIASE_2"/>
    <property type="match status" value="1"/>
</dbReference>
<evidence type="ECO:0000256" key="9">
    <source>
        <dbReference type="ARBA" id="ARBA00030642"/>
    </source>
</evidence>
<evidence type="ECO:0000256" key="10">
    <source>
        <dbReference type="ARBA" id="ARBA00031484"/>
    </source>
</evidence>
<evidence type="ECO:0000259" key="16">
    <source>
        <dbReference type="PROSITE" id="PS50198"/>
    </source>
</evidence>
<keyword evidence="5 15" id="KW-0812">Transmembrane</keyword>
<dbReference type="RefSeq" id="WP_147080787.1">
    <property type="nucleotide sequence ID" value="NZ_BJZT01000037.1"/>
</dbReference>
<evidence type="ECO:0000256" key="3">
    <source>
        <dbReference type="ARBA" id="ARBA00022475"/>
    </source>
</evidence>
<evidence type="ECO:0000256" key="8">
    <source>
        <dbReference type="ARBA" id="ARBA00023186"/>
    </source>
</evidence>
<comment type="caution">
    <text evidence="17">The sequence shown here is derived from an EMBL/GenBank/DDBJ whole genome shotgun (WGS) entry which is preliminary data.</text>
</comment>
<keyword evidence="6 15" id="KW-1133">Transmembrane helix</keyword>
<dbReference type="Pfam" id="PF13624">
    <property type="entry name" value="SurA_N_3"/>
    <property type="match status" value="1"/>
</dbReference>
<evidence type="ECO:0000256" key="5">
    <source>
        <dbReference type="ARBA" id="ARBA00022692"/>
    </source>
</evidence>
<evidence type="ECO:0000313" key="18">
    <source>
        <dbReference type="Proteomes" id="UP000321258"/>
    </source>
</evidence>
<dbReference type="Gene3D" id="3.10.50.40">
    <property type="match status" value="1"/>
</dbReference>
<keyword evidence="3" id="KW-1003">Cell membrane</keyword>
<dbReference type="InterPro" id="IPR046357">
    <property type="entry name" value="PPIase_dom_sf"/>
</dbReference>
<evidence type="ECO:0000256" key="14">
    <source>
        <dbReference type="PROSITE-ProRule" id="PRU00278"/>
    </source>
</evidence>
<comment type="similarity">
    <text evidence="11">Belongs to the PpiD chaperone family.</text>
</comment>
<evidence type="ECO:0000256" key="6">
    <source>
        <dbReference type="ARBA" id="ARBA00022989"/>
    </source>
</evidence>
<dbReference type="Gene3D" id="1.10.4030.10">
    <property type="entry name" value="Porin chaperone SurA, peptide-binding domain"/>
    <property type="match status" value="1"/>
</dbReference>
<dbReference type="InterPro" id="IPR052029">
    <property type="entry name" value="PpiD_chaperone"/>
</dbReference>
<proteinExistence type="inferred from homology"/>
<accession>A0A512ITF8</accession>
<dbReference type="AlphaFoldDB" id="A0A512ITF8"/>
<feature type="domain" description="PpiC" evidence="16">
    <location>
        <begin position="270"/>
        <end position="358"/>
    </location>
</feature>
<dbReference type="PANTHER" id="PTHR47529">
    <property type="entry name" value="PEPTIDYL-PROLYL CIS-TRANS ISOMERASE D"/>
    <property type="match status" value="1"/>
</dbReference>
<evidence type="ECO:0000256" key="13">
    <source>
        <dbReference type="ARBA" id="ARBA00042775"/>
    </source>
</evidence>
<protein>
    <recommendedName>
        <fullName evidence="2">Parvulin-like PPIase</fullName>
    </recommendedName>
    <alternativeName>
        <fullName evidence="9">Peptidyl-prolyl cis-trans isomerase plp</fullName>
    </alternativeName>
    <alternativeName>
        <fullName evidence="12">Periplasmic chaperone PpiD</fullName>
    </alternativeName>
    <alternativeName>
        <fullName evidence="13">Periplasmic folding chaperone</fullName>
    </alternativeName>
    <alternativeName>
        <fullName evidence="10">Rotamase plp</fullName>
    </alternativeName>
</protein>
<evidence type="ECO:0000256" key="11">
    <source>
        <dbReference type="ARBA" id="ARBA00038408"/>
    </source>
</evidence>
<keyword evidence="4" id="KW-0997">Cell inner membrane</keyword>
<dbReference type="OrthoDB" id="9768393at2"/>
<organism evidence="17 18">
    <name type="scientific">Methylobacterium haplocladii</name>
    <dbReference type="NCBI Taxonomy" id="1176176"/>
    <lineage>
        <taxon>Bacteria</taxon>
        <taxon>Pseudomonadati</taxon>
        <taxon>Pseudomonadota</taxon>
        <taxon>Alphaproteobacteria</taxon>
        <taxon>Hyphomicrobiales</taxon>
        <taxon>Methylobacteriaceae</taxon>
        <taxon>Methylobacterium</taxon>
    </lineage>
</organism>
<dbReference type="GO" id="GO:0005886">
    <property type="term" value="C:plasma membrane"/>
    <property type="evidence" value="ECO:0007669"/>
    <property type="project" value="UniProtKB-SubCell"/>
</dbReference>
<sequence>MLQSIRNASQHWLGKIVLSILFFFLIAGVAIFGVEEFFRGGSAQTVATVGKTPISAEAVRSAYQNQLQRYQQQLKRVLTPDQARAMGLERQVLSQLITEAALDQKTHDLGLAISDEAVLRAIRDEQAFKGADGKFDRALFYQTLQRAGINEQTFVREQRSVAARLQLAEAVTAELPVPQAMREAVHRYSTERRTASVLMLNPAAAGDIPAPTDDELKAYYDNNKGSFRAPETRSLNLLVLDPAAMAKPDAITDEEARKIYDANAAKYGTPERRTIQQITFPDQATAETAAKQIESGEVPFEVTATARGVDPKNLTLGTLTKAELFDPAVADAAFALEKDKISQPVKGRFGTVLLRVTAIEPGSQKPFDDVKDEIRKSMALQRARDGIEPAHDAIEDARASGKPLADIAKERGLALVAVPVVDAKGNDASGNKVEGIPDPDTTLAAAFRSEIGGDSEALRTKSGGYVWCDVAKIDAAHDKPLDEVRDEAVKGWKEAETAKRLTAKSKELVEKLDKGETVEAVAEAAGLQAKTVTDIARNQPKDDLANDVIERIFATAIDKAGSAPSGEGRAVYRVTRAEMPAYVPGASTDKTVEKNFRTAIADDVLGEYIAEVQKNAGVSINQAAFKRALGGEY</sequence>
<keyword evidence="18" id="KW-1185">Reference proteome</keyword>
<evidence type="ECO:0000256" key="2">
    <source>
        <dbReference type="ARBA" id="ARBA00018370"/>
    </source>
</evidence>
<evidence type="ECO:0000256" key="1">
    <source>
        <dbReference type="ARBA" id="ARBA00004382"/>
    </source>
</evidence>
<dbReference type="EMBL" id="BJZT01000037">
    <property type="protein sequence ID" value="GEP00983.1"/>
    <property type="molecule type" value="Genomic_DNA"/>
</dbReference>
<dbReference type="Proteomes" id="UP000321258">
    <property type="component" value="Unassembled WGS sequence"/>
</dbReference>
<dbReference type="GO" id="GO:0003755">
    <property type="term" value="F:peptidyl-prolyl cis-trans isomerase activity"/>
    <property type="evidence" value="ECO:0007669"/>
    <property type="project" value="UniProtKB-KW"/>
</dbReference>